<dbReference type="OrthoDB" id="1934719at2759"/>
<dbReference type="EMBL" id="BJWL01000017">
    <property type="protein sequence ID" value="GFZ05766.1"/>
    <property type="molecule type" value="Genomic_DNA"/>
</dbReference>
<evidence type="ECO:0000313" key="3">
    <source>
        <dbReference type="EMBL" id="GFZ05766.1"/>
    </source>
</evidence>
<dbReference type="InterPro" id="IPR026960">
    <property type="entry name" value="RVT-Znf"/>
</dbReference>
<evidence type="ECO:0000313" key="4">
    <source>
        <dbReference type="Proteomes" id="UP000585474"/>
    </source>
</evidence>
<protein>
    <recommendedName>
        <fullName evidence="5">Reverse transcriptase domain-containing protein</fullName>
    </recommendedName>
</protein>
<dbReference type="InterPro" id="IPR000477">
    <property type="entry name" value="RT_dom"/>
</dbReference>
<dbReference type="AlphaFoldDB" id="A0A7J0G4S2"/>
<dbReference type="PANTHER" id="PTHR33116">
    <property type="entry name" value="REVERSE TRANSCRIPTASE ZINC-BINDING DOMAIN-CONTAINING PROTEIN-RELATED-RELATED"/>
    <property type="match status" value="1"/>
</dbReference>
<feature type="domain" description="Reverse transcriptase" evidence="1">
    <location>
        <begin position="19"/>
        <end position="127"/>
    </location>
</feature>
<dbReference type="Pfam" id="PF13966">
    <property type="entry name" value="zf-RVT"/>
    <property type="match status" value="1"/>
</dbReference>
<dbReference type="Pfam" id="PF00078">
    <property type="entry name" value="RVT_1"/>
    <property type="match status" value="1"/>
</dbReference>
<dbReference type="PANTHER" id="PTHR33116:SF78">
    <property type="entry name" value="OS12G0587133 PROTEIN"/>
    <property type="match status" value="1"/>
</dbReference>
<name>A0A7J0G4S2_9ERIC</name>
<reference evidence="3 4" key="1">
    <citation type="submission" date="2019-07" db="EMBL/GenBank/DDBJ databases">
        <title>De Novo Assembly of kiwifruit Actinidia rufa.</title>
        <authorList>
            <person name="Sugita-Konishi S."/>
            <person name="Sato K."/>
            <person name="Mori E."/>
            <person name="Abe Y."/>
            <person name="Kisaki G."/>
            <person name="Hamano K."/>
            <person name="Suezawa K."/>
            <person name="Otani M."/>
            <person name="Fukuda T."/>
            <person name="Manabe T."/>
            <person name="Gomi K."/>
            <person name="Tabuchi M."/>
            <person name="Akimitsu K."/>
            <person name="Kataoka I."/>
        </authorList>
    </citation>
    <scope>NUCLEOTIDE SEQUENCE [LARGE SCALE GENOMIC DNA]</scope>
    <source>
        <strain evidence="4">cv. Fuchu</strain>
    </source>
</reference>
<evidence type="ECO:0008006" key="5">
    <source>
        <dbReference type="Google" id="ProtNLM"/>
    </source>
</evidence>
<dbReference type="Proteomes" id="UP000585474">
    <property type="component" value="Unassembled WGS sequence"/>
</dbReference>
<evidence type="ECO:0000259" key="1">
    <source>
        <dbReference type="Pfam" id="PF00078"/>
    </source>
</evidence>
<proteinExistence type="predicted"/>
<comment type="caution">
    <text evidence="3">The sequence shown here is derived from an EMBL/GenBank/DDBJ whole genome shotgun (WGS) entry which is preliminary data.</text>
</comment>
<sequence>MSRAEESFLRQKSAFVLNRRIADNIFLSQEILRGYHRQSKIPKCAIKVDIMKAYDNVRWDFRFDVLSAMNFPGQMIEWFRACVTSTSSSININGELNGFFHGAKGLRQGDPLSPYLFVIVMEVLVGCLGAKFKEALIEFENLSGLPPSLGKSSVFYSGVKDIEKRAILDILGFKESQLPVRYLGDEDSVSWTLTSSGSLSTSSAWDCWRSKQPQERLITRDRLAKFGLCADPRCVLCGINNESHNHLFFDCEFSSVVWKSAVELCGVHWNSRLWKDWISMLS</sequence>
<evidence type="ECO:0000259" key="2">
    <source>
        <dbReference type="Pfam" id="PF13966"/>
    </source>
</evidence>
<keyword evidence="4" id="KW-1185">Reference proteome</keyword>
<gene>
    <name evidence="3" type="ORF">Acr_17g0013380</name>
</gene>
<organism evidence="3 4">
    <name type="scientific">Actinidia rufa</name>
    <dbReference type="NCBI Taxonomy" id="165716"/>
    <lineage>
        <taxon>Eukaryota</taxon>
        <taxon>Viridiplantae</taxon>
        <taxon>Streptophyta</taxon>
        <taxon>Embryophyta</taxon>
        <taxon>Tracheophyta</taxon>
        <taxon>Spermatophyta</taxon>
        <taxon>Magnoliopsida</taxon>
        <taxon>eudicotyledons</taxon>
        <taxon>Gunneridae</taxon>
        <taxon>Pentapetalae</taxon>
        <taxon>asterids</taxon>
        <taxon>Ericales</taxon>
        <taxon>Actinidiaceae</taxon>
        <taxon>Actinidia</taxon>
    </lineage>
</organism>
<feature type="domain" description="Reverse transcriptase zinc-binding" evidence="2">
    <location>
        <begin position="214"/>
        <end position="258"/>
    </location>
</feature>
<accession>A0A7J0G4S2</accession>